<sequence>MKNLLKTISVMALALLLGNACTNDDVPSGKVSIKYAKLVLKIGLPQGFQDVDSLVAFHVKVHNVSTGRDSSYTVPNITREAVTEGNPPTVTLDTLTIAEGLYNVELEAKAVYHSRLKTPSTVRGNLMNHTIVQDGADVASSVIVNLFSPKMDNGFVIAEIHAARTLRPSGDPYTGDQYFRITNNSDTVMYADGLFIGESAFQQMIHQDYKPYILDKETPLQYLTKVPGIHGKDKKYPVQPGASLIICDNAIDHTTADRNPNSFDLSKADWEWFDESTNPRVTDIDNPAVPNMERLYTYSRTIWGPHDRGFYAYVIGFLGVDTRTYLTDKAYQYDYSYRFVYGSTSKDMKFHAVKVPNTWILDAVVLAIKDMKKWNVISPTLDNGYAWFSEVDHDKNRYGKSVRRKYNSRTHKLIDTNDSQHDFETVKANPWYVFK</sequence>
<comment type="caution">
    <text evidence="2">The sequence shown here is derived from an EMBL/GenBank/DDBJ whole genome shotgun (WGS) entry which is preliminary data.</text>
</comment>
<dbReference type="AlphaFoldDB" id="A0A930N7T3"/>
<evidence type="ECO:0000313" key="3">
    <source>
        <dbReference type="Proteomes" id="UP000757461"/>
    </source>
</evidence>
<evidence type="ECO:0000256" key="1">
    <source>
        <dbReference type="SAM" id="SignalP"/>
    </source>
</evidence>
<name>A0A930N7T3_9BACT</name>
<reference evidence="2" key="1">
    <citation type="submission" date="2020-04" db="EMBL/GenBank/DDBJ databases">
        <title>Deep metagenomics examines the oral microbiome during advanced dental caries in children, revealing novel taxa and co-occurrences with host molecules.</title>
        <authorList>
            <person name="Baker J.L."/>
            <person name="Morton J.T."/>
            <person name="Dinis M."/>
            <person name="Alvarez R."/>
            <person name="Tran N.C."/>
            <person name="Knight R."/>
            <person name="Edlund A."/>
        </authorList>
    </citation>
    <scope>NUCLEOTIDE SEQUENCE</scope>
    <source>
        <strain evidence="2">JCVI_25_bin.9</strain>
    </source>
</reference>
<dbReference type="Pfam" id="PF16215">
    <property type="entry name" value="DUF4876"/>
    <property type="match status" value="1"/>
</dbReference>
<feature type="signal peptide" evidence="1">
    <location>
        <begin position="1"/>
        <end position="22"/>
    </location>
</feature>
<organism evidence="2 3">
    <name type="scientific">Prevotella histicola</name>
    <dbReference type="NCBI Taxonomy" id="470565"/>
    <lineage>
        <taxon>Bacteria</taxon>
        <taxon>Pseudomonadati</taxon>
        <taxon>Bacteroidota</taxon>
        <taxon>Bacteroidia</taxon>
        <taxon>Bacteroidales</taxon>
        <taxon>Prevotellaceae</taxon>
        <taxon>Prevotella</taxon>
    </lineage>
</organism>
<dbReference type="InterPro" id="IPR032627">
    <property type="entry name" value="DUF4876"/>
</dbReference>
<proteinExistence type="predicted"/>
<dbReference type="EMBL" id="JABZSQ010000184">
    <property type="protein sequence ID" value="MBF1415645.1"/>
    <property type="molecule type" value="Genomic_DNA"/>
</dbReference>
<feature type="chain" id="PRO_5041111798" evidence="1">
    <location>
        <begin position="23"/>
        <end position="435"/>
    </location>
</feature>
<keyword evidence="1" id="KW-0732">Signal</keyword>
<accession>A0A930N7T3</accession>
<dbReference type="Proteomes" id="UP000757461">
    <property type="component" value="Unassembled WGS sequence"/>
</dbReference>
<evidence type="ECO:0000313" key="2">
    <source>
        <dbReference type="EMBL" id="MBF1415645.1"/>
    </source>
</evidence>
<gene>
    <name evidence="2" type="ORF">HXN33_08720</name>
</gene>
<protein>
    <submittedName>
        <fullName evidence="2">DUF4876 domain-containing protein</fullName>
    </submittedName>
</protein>